<dbReference type="InterPro" id="IPR007310">
    <property type="entry name" value="Aerobactin_biosyn_IucA/IucC_N"/>
</dbReference>
<dbReference type="InterPro" id="IPR037455">
    <property type="entry name" value="LucA/IucC-like"/>
</dbReference>
<gene>
    <name evidence="6" type="ORF">CV019_06375</name>
    <name evidence="5" type="ORF">RO950_11045</name>
</gene>
<sequence length="586" mass="67381">MTQNAWQNADTNIQYRILNALIKENIWQEQTIITTKDDQLDIQYHGCILSTHFNHNSVMSRYEFVGPITFRCGTNIMEVSTVEALLDMLSNHFDINIHQQLIDEIIHSRDSFVEIYKQFYQRQHNVQSSMQFSGMPTTLNFFAWLQHLNDANEINDLLYSESLVLEGHPTHPLTKTKLPLTMDEVKMYSPEFEKVIPLKIMLIHKDCAQATCIDNDEDFILKKVIPEYQTRIRKYAQSIHISLEDYFVILVHPWQYNHTIYDKFANWIANKFLLTTPFDVDSKATLSFRTMALINKPYHIKLPVNVQATSAVRTVSSVTTVDGPILSSALQNVLNQYPQLNVALEPYGLCAKTNDEDARQLACIVRETPYIANNGVTIVTGALVNPNPIDRHITVDSYIEWVNGELNNRGILTFIQNYSRQLITPLINLIQEYGIALEAHMQNTIVNLGPNYQMNFIVRDLGGSRIDLNTLTHKLKNINVSNQSLLANSIEEVIAKFQHAVIQNQLAELIHHFSKTEFVTEEELFTLVQDEVKLAINDNKPHAQALKDVLFGSKITVKALLRMRMSNRVKKYLNIELDNPIRDEVR</sequence>
<feature type="domain" description="Aerobactin siderophore biosynthesis IucA/IucC-like C-terminal" evidence="4">
    <location>
        <begin position="414"/>
        <end position="570"/>
    </location>
</feature>
<dbReference type="OMA" id="PLIAYIQ"/>
<comment type="caution">
    <text evidence="6">The sequence shown here is derived from an EMBL/GenBank/DDBJ whole genome shotgun (WGS) entry which is preliminary data.</text>
</comment>
<dbReference type="Pfam" id="PF06276">
    <property type="entry name" value="FhuF"/>
    <property type="match status" value="1"/>
</dbReference>
<evidence type="ECO:0000256" key="2">
    <source>
        <dbReference type="ARBA" id="ARBA00007832"/>
    </source>
</evidence>
<dbReference type="InterPro" id="IPR022770">
    <property type="entry name" value="IucA/IucC-like_C"/>
</dbReference>
<comment type="similarity">
    <text evidence="2">Belongs to the IucA/IucC family.</text>
</comment>
<dbReference type="Proteomes" id="UP000238153">
    <property type="component" value="Unassembled WGS sequence"/>
</dbReference>
<reference evidence="6 7" key="1">
    <citation type="submission" date="2017-11" db="EMBL/GenBank/DDBJ databases">
        <authorList>
            <person name="Founou R.C."/>
            <person name="Founou L."/>
            <person name="Allam M."/>
            <person name="Ismail A."/>
            <person name="Essack S.Y."/>
        </authorList>
    </citation>
    <scope>NUCLEOTIDE SEQUENCE [LARGE SCALE GENOMIC DNA]</scope>
    <source>
        <strain evidence="6 7">G811N2B1</strain>
    </source>
</reference>
<comment type="pathway">
    <text evidence="1">Siderophore biosynthesis.</text>
</comment>
<accession>A0A2A1K4S4</accession>
<evidence type="ECO:0000313" key="8">
    <source>
        <dbReference type="Proteomes" id="UP001269271"/>
    </source>
</evidence>
<dbReference type="GO" id="GO:0019290">
    <property type="term" value="P:siderophore biosynthetic process"/>
    <property type="evidence" value="ECO:0007669"/>
    <property type="project" value="InterPro"/>
</dbReference>
<dbReference type="RefSeq" id="WP_011275173.1">
    <property type="nucleotide sequence ID" value="NZ_BKAY01000016.1"/>
</dbReference>
<protein>
    <submittedName>
        <fullName evidence="5">IucA/IucC family protein</fullName>
    </submittedName>
    <submittedName>
        <fullName evidence="6">Siderophore synthetase</fullName>
    </submittedName>
</protein>
<dbReference type="GO" id="GO:0016881">
    <property type="term" value="F:acid-amino acid ligase activity"/>
    <property type="evidence" value="ECO:0007669"/>
    <property type="project" value="UniProtKB-ARBA"/>
</dbReference>
<dbReference type="Gene3D" id="1.10.510.40">
    <property type="match status" value="1"/>
</dbReference>
<dbReference type="STRING" id="1283.ShL2_00754"/>
<evidence type="ECO:0000259" key="3">
    <source>
        <dbReference type="Pfam" id="PF04183"/>
    </source>
</evidence>
<dbReference type="Pfam" id="PF04183">
    <property type="entry name" value="IucA_IucC"/>
    <property type="match status" value="1"/>
</dbReference>
<dbReference type="KEGG" id="shh:ShL2_00754"/>
<evidence type="ECO:0000256" key="1">
    <source>
        <dbReference type="ARBA" id="ARBA00004924"/>
    </source>
</evidence>
<dbReference type="AlphaFoldDB" id="A0A2A1K4S4"/>
<evidence type="ECO:0000313" key="6">
    <source>
        <dbReference type="EMBL" id="PPJ75104.1"/>
    </source>
</evidence>
<dbReference type="GeneID" id="93780243"/>
<dbReference type="PANTHER" id="PTHR34384:SF6">
    <property type="entry name" value="STAPHYLOFERRIN B SYNTHASE"/>
    <property type="match status" value="1"/>
</dbReference>
<dbReference type="EMBL" id="PGWX01000280">
    <property type="protein sequence ID" value="PPJ75104.1"/>
    <property type="molecule type" value="Genomic_DNA"/>
</dbReference>
<organism evidence="6 7">
    <name type="scientific">Staphylococcus haemolyticus</name>
    <dbReference type="NCBI Taxonomy" id="1283"/>
    <lineage>
        <taxon>Bacteria</taxon>
        <taxon>Bacillati</taxon>
        <taxon>Bacillota</taxon>
        <taxon>Bacilli</taxon>
        <taxon>Bacillales</taxon>
        <taxon>Staphylococcaceae</taxon>
        <taxon>Staphylococcus</taxon>
    </lineage>
</organism>
<keyword evidence="8" id="KW-1185">Reference proteome</keyword>
<reference evidence="5 8" key="2">
    <citation type="submission" date="2023-08" db="EMBL/GenBank/DDBJ databases">
        <title>Genomic surveillance of Staphylococcus haemolyticus neonatal outbreak in southern France.</title>
        <authorList>
            <person name="Magnan C."/>
            <person name="Morsli M."/>
            <person name="Thiery B."/>
            <person name="Salipante F."/>
            <person name="Attar J."/>
            <person name="Massimo D.M."/>
            <person name="Ory J."/>
            <person name="Pantel A."/>
            <person name="Lavigne J.-P."/>
        </authorList>
    </citation>
    <scope>NUCLEOTIDE SEQUENCE [LARGE SCALE GENOMIC DNA]</scope>
    <source>
        <strain evidence="5 8">NSH026</strain>
    </source>
</reference>
<evidence type="ECO:0000259" key="4">
    <source>
        <dbReference type="Pfam" id="PF06276"/>
    </source>
</evidence>
<proteinExistence type="inferred from homology"/>
<dbReference type="PANTHER" id="PTHR34384">
    <property type="entry name" value="L-2,3-DIAMINOPROPANOATE--CITRATE LIGASE"/>
    <property type="match status" value="1"/>
</dbReference>
<evidence type="ECO:0000313" key="5">
    <source>
        <dbReference type="EMBL" id="MDT4287514.1"/>
    </source>
</evidence>
<dbReference type="Proteomes" id="UP001269271">
    <property type="component" value="Unassembled WGS sequence"/>
</dbReference>
<name>A0A2A1K4S4_STAHA</name>
<feature type="domain" description="Aerobactin siderophore biosynthesis IucA/IucC N-terminal" evidence="3">
    <location>
        <begin position="157"/>
        <end position="384"/>
    </location>
</feature>
<evidence type="ECO:0000313" key="7">
    <source>
        <dbReference type="Proteomes" id="UP000238153"/>
    </source>
</evidence>
<dbReference type="EMBL" id="JAVSOO010000037">
    <property type="protein sequence ID" value="MDT4287514.1"/>
    <property type="molecule type" value="Genomic_DNA"/>
</dbReference>